<dbReference type="RefSeq" id="WP_072359563.1">
    <property type="nucleotide sequence ID" value="NZ_CP139972.1"/>
</dbReference>
<dbReference type="STRING" id="1004.SAMN05661012_02053"/>
<keyword evidence="4" id="KW-1185">Reference proteome</keyword>
<name>A0A1K1PKH9_9BACT</name>
<dbReference type="Proteomes" id="UP001326715">
    <property type="component" value="Chromosome"/>
</dbReference>
<dbReference type="Proteomes" id="UP000183788">
    <property type="component" value="Unassembled WGS sequence"/>
</dbReference>
<sequence>MMSIFHPDFQLWRIDEDLRLGRERFKNFTPEERIKYFHRLGWTDENGVVTPEFEPIGRYLKSLKKQ</sequence>
<proteinExistence type="predicted"/>
<dbReference type="EMBL" id="CP140154">
    <property type="protein sequence ID" value="WQG88390.1"/>
    <property type="molecule type" value="Genomic_DNA"/>
</dbReference>
<reference evidence="2 4" key="2">
    <citation type="submission" date="2023-11" db="EMBL/GenBank/DDBJ databases">
        <title>MicrobeMod: A computational toolkit for identifying prokaryotic methylation and restriction-modification with nanopore sequencing.</title>
        <authorList>
            <person name="Crits-Christoph A."/>
            <person name="Kang S.C."/>
            <person name="Lee H."/>
            <person name="Ostrov N."/>
        </authorList>
    </citation>
    <scope>NUCLEOTIDE SEQUENCE [LARGE SCALE GENOMIC DNA]</scope>
    <source>
        <strain evidence="2 4">ATCC 23090</strain>
    </source>
</reference>
<evidence type="ECO:0000313" key="2">
    <source>
        <dbReference type="EMBL" id="WQG88390.1"/>
    </source>
</evidence>
<dbReference type="OrthoDB" id="686851at2"/>
<dbReference type="AlphaFoldDB" id="A0A1K1PKH9"/>
<gene>
    <name evidence="1" type="ORF">SAMN05661012_02053</name>
    <name evidence="2" type="ORF">SR876_26060</name>
</gene>
<dbReference type="EMBL" id="FPIZ01000005">
    <property type="protein sequence ID" value="SFW47971.1"/>
    <property type="molecule type" value="Genomic_DNA"/>
</dbReference>
<evidence type="ECO:0000313" key="1">
    <source>
        <dbReference type="EMBL" id="SFW47971.1"/>
    </source>
</evidence>
<evidence type="ECO:0000313" key="4">
    <source>
        <dbReference type="Proteomes" id="UP001326715"/>
    </source>
</evidence>
<evidence type="ECO:0000313" key="3">
    <source>
        <dbReference type="Proteomes" id="UP000183788"/>
    </source>
</evidence>
<accession>A0A1K1PKH9</accession>
<protein>
    <submittedName>
        <fullName evidence="1">Uncharacterized protein</fullName>
    </submittedName>
</protein>
<reference evidence="1 3" key="1">
    <citation type="submission" date="2016-11" db="EMBL/GenBank/DDBJ databases">
        <authorList>
            <person name="Jaros S."/>
            <person name="Januszkiewicz K."/>
            <person name="Wedrychowicz H."/>
        </authorList>
    </citation>
    <scope>NUCLEOTIDE SEQUENCE [LARGE SCALE GENOMIC DNA]</scope>
    <source>
        <strain evidence="1 3">DSM 784</strain>
    </source>
</reference>
<organism evidence="1 3">
    <name type="scientific">Chitinophaga sancti</name>
    <dbReference type="NCBI Taxonomy" id="1004"/>
    <lineage>
        <taxon>Bacteria</taxon>
        <taxon>Pseudomonadati</taxon>
        <taxon>Bacteroidota</taxon>
        <taxon>Chitinophagia</taxon>
        <taxon>Chitinophagales</taxon>
        <taxon>Chitinophagaceae</taxon>
        <taxon>Chitinophaga</taxon>
    </lineage>
</organism>